<keyword evidence="2" id="KW-1133">Transmembrane helix</keyword>
<organism evidence="3 4">
    <name type="scientific">Dermatophagoides farinae</name>
    <name type="common">American house dust mite</name>
    <dbReference type="NCBI Taxonomy" id="6954"/>
    <lineage>
        <taxon>Eukaryota</taxon>
        <taxon>Metazoa</taxon>
        <taxon>Ecdysozoa</taxon>
        <taxon>Arthropoda</taxon>
        <taxon>Chelicerata</taxon>
        <taxon>Arachnida</taxon>
        <taxon>Acari</taxon>
        <taxon>Acariformes</taxon>
        <taxon>Sarcoptiformes</taxon>
        <taxon>Astigmata</taxon>
        <taxon>Psoroptidia</taxon>
        <taxon>Analgoidea</taxon>
        <taxon>Pyroglyphidae</taxon>
        <taxon>Dermatophagoidinae</taxon>
        <taxon>Dermatophagoides</taxon>
    </lineage>
</organism>
<evidence type="ECO:0000256" key="1">
    <source>
        <dbReference type="SAM" id="MobiDB-lite"/>
    </source>
</evidence>
<accession>A0A922HMR6</accession>
<keyword evidence="2" id="KW-0812">Transmembrane</keyword>
<keyword evidence="4" id="KW-1185">Reference proteome</keyword>
<reference evidence="3" key="1">
    <citation type="submission" date="2013-05" db="EMBL/GenBank/DDBJ databases">
        <authorList>
            <person name="Yim A.K.Y."/>
            <person name="Chan T.F."/>
            <person name="Ji K.M."/>
            <person name="Liu X.Y."/>
            <person name="Zhou J.W."/>
            <person name="Li R.Q."/>
            <person name="Yang K.Y."/>
            <person name="Li J."/>
            <person name="Li M."/>
            <person name="Law P.T.W."/>
            <person name="Wu Y.L."/>
            <person name="Cai Z.L."/>
            <person name="Qin H."/>
            <person name="Bao Y."/>
            <person name="Leung R.K.K."/>
            <person name="Ng P.K.S."/>
            <person name="Zou J."/>
            <person name="Zhong X.J."/>
            <person name="Ran P.X."/>
            <person name="Zhong N.S."/>
            <person name="Liu Z.G."/>
            <person name="Tsui S.K.W."/>
        </authorList>
    </citation>
    <scope>NUCLEOTIDE SEQUENCE</scope>
    <source>
        <strain evidence="3">Derf</strain>
        <tissue evidence="3">Whole organism</tissue>
    </source>
</reference>
<name>A0A922HMR6_DERFA</name>
<dbReference type="AlphaFoldDB" id="A0A922HMR6"/>
<feature type="region of interest" description="Disordered" evidence="1">
    <location>
        <begin position="208"/>
        <end position="249"/>
    </location>
</feature>
<evidence type="ECO:0000256" key="2">
    <source>
        <dbReference type="SAM" id="Phobius"/>
    </source>
</evidence>
<evidence type="ECO:0000313" key="3">
    <source>
        <dbReference type="EMBL" id="KAH9497587.1"/>
    </source>
</evidence>
<proteinExistence type="predicted"/>
<keyword evidence="2" id="KW-0472">Membrane</keyword>
<reference evidence="3" key="2">
    <citation type="journal article" date="2022" name="Res Sq">
        <title>Comparative Genomics Reveals Insights into the Divergent Evolution of Astigmatic Mites and Household Pest Adaptations.</title>
        <authorList>
            <person name="Xiong Q."/>
            <person name="Wan A.T.-Y."/>
            <person name="Liu X.-Y."/>
            <person name="Fung C.S.-H."/>
            <person name="Xiao X."/>
            <person name="Malainual N."/>
            <person name="Hou J."/>
            <person name="Wang L."/>
            <person name="Wang M."/>
            <person name="Yang K."/>
            <person name="Cui Y."/>
            <person name="Leung E."/>
            <person name="Nong W."/>
            <person name="Shin S.-K."/>
            <person name="Au S."/>
            <person name="Jeong K.Y."/>
            <person name="Chew F.T."/>
            <person name="Hui J."/>
            <person name="Leung T.F."/>
            <person name="Tungtrongchitr A."/>
            <person name="Zhong N."/>
            <person name="Liu Z."/>
            <person name="Tsui S."/>
        </authorList>
    </citation>
    <scope>NUCLEOTIDE SEQUENCE</scope>
    <source>
        <strain evidence="3">Derf</strain>
        <tissue evidence="3">Whole organism</tissue>
    </source>
</reference>
<feature type="transmembrane region" description="Helical" evidence="2">
    <location>
        <begin position="120"/>
        <end position="147"/>
    </location>
</feature>
<comment type="caution">
    <text evidence="3">The sequence shown here is derived from an EMBL/GenBank/DDBJ whole genome shotgun (WGS) entry which is preliminary data.</text>
</comment>
<sequence>MSNYQWQQIFEKVSMGLCKSILKNTNTHYNHHNNNDDNNNNKSFVTRETELIYHDCLQDIYDETIPYYSKEIYCCQDNEYQLMMMAKQKQQQQQQQIENVYLHHEYCCTWSMLMIQYKNFFLFLALLILANGLIIAFSIIFNCYLIWISIGHSYGGHKYVGIDRNALRSKPRFPSFGNITEILRSKNPMVRLKLEFDVDNIETIFDWKQPNRNRNSPPPSPSPSPPPPPRKSSLPNIQSSSSLLSSSSE</sequence>
<feature type="compositionally biased region" description="Pro residues" evidence="1">
    <location>
        <begin position="216"/>
        <end position="230"/>
    </location>
</feature>
<feature type="compositionally biased region" description="Low complexity" evidence="1">
    <location>
        <begin position="231"/>
        <end position="249"/>
    </location>
</feature>
<dbReference type="EMBL" id="ASGP02000007">
    <property type="protein sequence ID" value="KAH9497587.1"/>
    <property type="molecule type" value="Genomic_DNA"/>
</dbReference>
<evidence type="ECO:0000313" key="4">
    <source>
        <dbReference type="Proteomes" id="UP000790347"/>
    </source>
</evidence>
<dbReference type="Proteomes" id="UP000790347">
    <property type="component" value="Unassembled WGS sequence"/>
</dbReference>
<gene>
    <name evidence="3" type="ORF">DERF_013564</name>
</gene>
<protein>
    <submittedName>
        <fullName evidence="3">Uncharacterized protein</fullName>
    </submittedName>
</protein>